<sequence length="131" mass="15212">MKRIFLIVLFVGLLFSCSDDEKEQLFVAEIIGSWDWVESTGGIDGRTETPASTGNEIVVEFWGASYKKYVNDELVEEMTYKLEEGESMIFGKKTVQIIYQNGWKQSIERCDTKLILHDECSDCFRNEYNRK</sequence>
<proteinExistence type="predicted"/>
<organism evidence="1 2">
    <name type="scientific">Ancylomarina euxinus</name>
    <dbReference type="NCBI Taxonomy" id="2283627"/>
    <lineage>
        <taxon>Bacteria</taxon>
        <taxon>Pseudomonadati</taxon>
        <taxon>Bacteroidota</taxon>
        <taxon>Bacteroidia</taxon>
        <taxon>Marinilabiliales</taxon>
        <taxon>Marinifilaceae</taxon>
        <taxon>Ancylomarina</taxon>
    </lineage>
</organism>
<name>A0A425XZ36_9BACT</name>
<evidence type="ECO:0000313" key="2">
    <source>
        <dbReference type="Proteomes" id="UP000285794"/>
    </source>
</evidence>
<comment type="caution">
    <text evidence="1">The sequence shown here is derived from an EMBL/GenBank/DDBJ whole genome shotgun (WGS) entry which is preliminary data.</text>
</comment>
<protein>
    <recommendedName>
        <fullName evidence="3">Lipocalin-like domain-containing protein</fullName>
    </recommendedName>
</protein>
<gene>
    <name evidence="1" type="ORF">DWB61_12530</name>
</gene>
<evidence type="ECO:0000313" key="1">
    <source>
        <dbReference type="EMBL" id="RRG20366.1"/>
    </source>
</evidence>
<dbReference type="EMBL" id="QQWG01000013">
    <property type="protein sequence ID" value="RRG20366.1"/>
    <property type="molecule type" value="Genomic_DNA"/>
</dbReference>
<dbReference type="PROSITE" id="PS51257">
    <property type="entry name" value="PROKAR_LIPOPROTEIN"/>
    <property type="match status" value="1"/>
</dbReference>
<dbReference type="AlphaFoldDB" id="A0A425XZ36"/>
<reference evidence="1 2" key="1">
    <citation type="submission" date="2018-07" db="EMBL/GenBank/DDBJ databases">
        <title>Draft genome sequence of Ancylomarina sp. M1P.</title>
        <authorList>
            <person name="Yadav S."/>
            <person name="Villanueva L."/>
            <person name="Damste J.S.S."/>
        </authorList>
    </citation>
    <scope>NUCLEOTIDE SEQUENCE [LARGE SCALE GENOMIC DNA]</scope>
    <source>
        <strain evidence="1 2">M1P</strain>
    </source>
</reference>
<accession>A0A425XZ36</accession>
<dbReference type="Proteomes" id="UP000285794">
    <property type="component" value="Unassembled WGS sequence"/>
</dbReference>
<dbReference type="RefSeq" id="WP_125031228.1">
    <property type="nucleotide sequence ID" value="NZ_JAPXVP010000011.1"/>
</dbReference>
<evidence type="ECO:0008006" key="3">
    <source>
        <dbReference type="Google" id="ProtNLM"/>
    </source>
</evidence>
<keyword evidence="2" id="KW-1185">Reference proteome</keyword>
<dbReference type="OrthoDB" id="1118927at2"/>